<dbReference type="Gene3D" id="3.30.565.10">
    <property type="entry name" value="Histidine kinase-like ATPase, C-terminal domain"/>
    <property type="match status" value="1"/>
</dbReference>
<dbReference type="InterPro" id="IPR003594">
    <property type="entry name" value="HATPase_dom"/>
</dbReference>
<dbReference type="Pfam" id="PF13581">
    <property type="entry name" value="HATPase_c_2"/>
    <property type="match status" value="1"/>
</dbReference>
<reference evidence="3" key="1">
    <citation type="submission" date="2022-12" db="EMBL/GenBank/DDBJ databases">
        <title>Reference genome sequencing for broad-spectrum identification of bacterial and archaeal isolates by mass spectrometry.</title>
        <authorList>
            <person name="Sekiguchi Y."/>
            <person name="Tourlousse D.M."/>
        </authorList>
    </citation>
    <scope>NUCLEOTIDE SEQUENCE</scope>
    <source>
        <strain evidence="3">ASRB1</strain>
    </source>
</reference>
<keyword evidence="1" id="KW-0808">Transferase</keyword>
<evidence type="ECO:0000256" key="1">
    <source>
        <dbReference type="ARBA" id="ARBA00022527"/>
    </source>
</evidence>
<name>A0A9W6FUK6_9BACT</name>
<dbReference type="RefSeq" id="WP_281794751.1">
    <property type="nucleotide sequence ID" value="NZ_BSDR01000001.1"/>
</dbReference>
<keyword evidence="1" id="KW-0418">Kinase</keyword>
<dbReference type="InterPro" id="IPR050267">
    <property type="entry name" value="Anti-sigma-factor_SerPK"/>
</dbReference>
<organism evidence="3 4">
    <name type="scientific">Desulforhabdus amnigena</name>
    <dbReference type="NCBI Taxonomy" id="40218"/>
    <lineage>
        <taxon>Bacteria</taxon>
        <taxon>Pseudomonadati</taxon>
        <taxon>Thermodesulfobacteriota</taxon>
        <taxon>Syntrophobacteria</taxon>
        <taxon>Syntrophobacterales</taxon>
        <taxon>Syntrophobacteraceae</taxon>
        <taxon>Desulforhabdus</taxon>
    </lineage>
</organism>
<comment type="caution">
    <text evidence="3">The sequence shown here is derived from an EMBL/GenBank/DDBJ whole genome shotgun (WGS) entry which is preliminary data.</text>
</comment>
<dbReference type="EMBL" id="BSDR01000001">
    <property type="protein sequence ID" value="GLI35153.1"/>
    <property type="molecule type" value="Genomic_DNA"/>
</dbReference>
<dbReference type="Proteomes" id="UP001144372">
    <property type="component" value="Unassembled WGS sequence"/>
</dbReference>
<dbReference type="InterPro" id="IPR036890">
    <property type="entry name" value="HATPase_C_sf"/>
</dbReference>
<dbReference type="CDD" id="cd16936">
    <property type="entry name" value="HATPase_RsbW-like"/>
    <property type="match status" value="1"/>
</dbReference>
<sequence>MTLQQISGPIILDIPTDPAVLFLVRGMVERLACRLDFPRPEIDQLVLAVDEACTNAIRHAYNNRPNERIRLTFNADPQKLEIFVRDFGIQADPQRLKPRELSDVRPGGLGIYFIQTAMDRVEYEIPPDGGTLLKMIKLRTPQGNQQNS</sequence>
<evidence type="ECO:0000259" key="2">
    <source>
        <dbReference type="Pfam" id="PF13581"/>
    </source>
</evidence>
<proteinExistence type="predicted"/>
<gene>
    <name evidence="3" type="ORF">DAMNIGENAA_25860</name>
</gene>
<evidence type="ECO:0000313" key="4">
    <source>
        <dbReference type="Proteomes" id="UP001144372"/>
    </source>
</evidence>
<keyword evidence="4" id="KW-1185">Reference proteome</keyword>
<protein>
    <recommendedName>
        <fullName evidence="2">Histidine kinase/HSP90-like ATPase domain-containing protein</fullName>
    </recommendedName>
</protein>
<keyword evidence="1" id="KW-0723">Serine/threonine-protein kinase</keyword>
<dbReference type="AlphaFoldDB" id="A0A9W6FUK6"/>
<dbReference type="GO" id="GO:0004674">
    <property type="term" value="F:protein serine/threonine kinase activity"/>
    <property type="evidence" value="ECO:0007669"/>
    <property type="project" value="UniProtKB-KW"/>
</dbReference>
<evidence type="ECO:0000313" key="3">
    <source>
        <dbReference type="EMBL" id="GLI35153.1"/>
    </source>
</evidence>
<dbReference type="PANTHER" id="PTHR35526:SF3">
    <property type="entry name" value="ANTI-SIGMA-F FACTOR RSBW"/>
    <property type="match status" value="1"/>
</dbReference>
<accession>A0A9W6FUK6</accession>
<dbReference type="SUPFAM" id="SSF55874">
    <property type="entry name" value="ATPase domain of HSP90 chaperone/DNA topoisomerase II/histidine kinase"/>
    <property type="match status" value="1"/>
</dbReference>
<feature type="domain" description="Histidine kinase/HSP90-like ATPase" evidence="2">
    <location>
        <begin position="15"/>
        <end position="137"/>
    </location>
</feature>
<dbReference type="PANTHER" id="PTHR35526">
    <property type="entry name" value="ANTI-SIGMA-F FACTOR RSBW-RELATED"/>
    <property type="match status" value="1"/>
</dbReference>